<feature type="chain" id="PRO_5020777109" evidence="1">
    <location>
        <begin position="28"/>
        <end position="1138"/>
    </location>
</feature>
<dbReference type="InterPro" id="IPR011081">
    <property type="entry name" value="Big_4"/>
</dbReference>
<dbReference type="GO" id="GO:0030246">
    <property type="term" value="F:carbohydrate binding"/>
    <property type="evidence" value="ECO:0007669"/>
    <property type="project" value="UniProtKB-KW"/>
</dbReference>
<dbReference type="Gene3D" id="2.60.40.1180">
    <property type="entry name" value="Golgi alpha-mannosidase II"/>
    <property type="match status" value="1"/>
</dbReference>
<dbReference type="Pfam" id="PF14200">
    <property type="entry name" value="RicinB_lectin_2"/>
    <property type="match status" value="1"/>
</dbReference>
<evidence type="ECO:0000259" key="2">
    <source>
        <dbReference type="PROSITE" id="PS50022"/>
    </source>
</evidence>
<feature type="domain" description="F5/8 type C" evidence="2">
    <location>
        <begin position="884"/>
        <end position="1035"/>
    </location>
</feature>
<dbReference type="PANTHER" id="PTHR42767">
    <property type="entry name" value="ENDO-BETA-1,6-GALACTANASE"/>
    <property type="match status" value="1"/>
</dbReference>
<dbReference type="PROSITE" id="PS51318">
    <property type="entry name" value="TAT"/>
    <property type="match status" value="1"/>
</dbReference>
<evidence type="ECO:0000313" key="4">
    <source>
        <dbReference type="Proteomes" id="UP000292685"/>
    </source>
</evidence>
<comment type="caution">
    <text evidence="3">The sequence shown here is derived from an EMBL/GenBank/DDBJ whole genome shotgun (WGS) entry which is preliminary data.</text>
</comment>
<dbReference type="Gene3D" id="2.60.120.260">
    <property type="entry name" value="Galactose-binding domain-like"/>
    <property type="match status" value="1"/>
</dbReference>
<dbReference type="Pfam" id="PF14587">
    <property type="entry name" value="Glyco_hydr_30_2"/>
    <property type="match status" value="1"/>
</dbReference>
<keyword evidence="1" id="KW-0732">Signal</keyword>
<dbReference type="CDD" id="cd00161">
    <property type="entry name" value="beta-trefoil_Ricin-like"/>
    <property type="match status" value="1"/>
</dbReference>
<dbReference type="SUPFAM" id="SSF51445">
    <property type="entry name" value="(Trans)glycosidases"/>
    <property type="match status" value="1"/>
</dbReference>
<dbReference type="InterPro" id="IPR013780">
    <property type="entry name" value="Glyco_hydro_b"/>
</dbReference>
<dbReference type="InterPro" id="IPR006311">
    <property type="entry name" value="TAT_signal"/>
</dbReference>
<organism evidence="3 4">
    <name type="scientific">Zhihengliuella halotolerans</name>
    <dbReference type="NCBI Taxonomy" id="370736"/>
    <lineage>
        <taxon>Bacteria</taxon>
        <taxon>Bacillati</taxon>
        <taxon>Actinomycetota</taxon>
        <taxon>Actinomycetes</taxon>
        <taxon>Micrococcales</taxon>
        <taxon>Micrococcaceae</taxon>
        <taxon>Zhihengliuella</taxon>
    </lineage>
</organism>
<dbReference type="RefSeq" id="WP_130451807.1">
    <property type="nucleotide sequence ID" value="NZ_SHLA01000001.1"/>
</dbReference>
<dbReference type="InterPro" id="IPR000772">
    <property type="entry name" value="Ricin_B_lectin"/>
</dbReference>
<dbReference type="Gene3D" id="2.80.10.50">
    <property type="match status" value="1"/>
</dbReference>
<dbReference type="Proteomes" id="UP000292685">
    <property type="component" value="Unassembled WGS sequence"/>
</dbReference>
<reference evidence="3 4" key="1">
    <citation type="submission" date="2019-02" db="EMBL/GenBank/DDBJ databases">
        <title>Sequencing the genomes of 1000 actinobacteria strains.</title>
        <authorList>
            <person name="Klenk H.-P."/>
        </authorList>
    </citation>
    <scope>NUCLEOTIDE SEQUENCE [LARGE SCALE GENOMIC DNA]</scope>
    <source>
        <strain evidence="3 4">DSM 17364</strain>
    </source>
</reference>
<dbReference type="SUPFAM" id="SSF49785">
    <property type="entry name" value="Galactose-binding domain-like"/>
    <property type="match status" value="1"/>
</dbReference>
<dbReference type="InterPro" id="IPR039743">
    <property type="entry name" value="6GAL/EXGAL"/>
</dbReference>
<gene>
    <name evidence="3" type="ORF">EV380_3058</name>
</gene>
<dbReference type="OrthoDB" id="9806701at2"/>
<dbReference type="PROSITE" id="PS50022">
    <property type="entry name" value="FA58C_3"/>
    <property type="match status" value="1"/>
</dbReference>
<protein>
    <submittedName>
        <fullName evidence="3">Ricin-type beta-trefoil lectin protein</fullName>
    </submittedName>
</protein>
<dbReference type="InterPro" id="IPR035992">
    <property type="entry name" value="Ricin_B-like_lectins"/>
</dbReference>
<dbReference type="SUPFAM" id="SSF50370">
    <property type="entry name" value="Ricin B-like lectins"/>
    <property type="match status" value="1"/>
</dbReference>
<keyword evidence="3" id="KW-0430">Lectin</keyword>
<dbReference type="InterPro" id="IPR008979">
    <property type="entry name" value="Galactose-bd-like_sf"/>
</dbReference>
<keyword evidence="4" id="KW-1185">Reference proteome</keyword>
<dbReference type="InterPro" id="IPR017853">
    <property type="entry name" value="GH"/>
</dbReference>
<evidence type="ECO:0000256" key="1">
    <source>
        <dbReference type="SAM" id="SignalP"/>
    </source>
</evidence>
<name>A0A4Q8AGD4_9MICC</name>
<dbReference type="InterPro" id="IPR039514">
    <property type="entry name" value="6GAL-like"/>
</dbReference>
<dbReference type="Gene3D" id="3.20.20.80">
    <property type="entry name" value="Glycosidases"/>
    <property type="match status" value="1"/>
</dbReference>
<dbReference type="EMBL" id="SHLA01000001">
    <property type="protein sequence ID" value="RZU63437.1"/>
    <property type="molecule type" value="Genomic_DNA"/>
</dbReference>
<dbReference type="Pfam" id="PF07532">
    <property type="entry name" value="Big_4"/>
    <property type="match status" value="1"/>
</dbReference>
<dbReference type="AlphaFoldDB" id="A0A4Q8AGD4"/>
<dbReference type="PANTHER" id="PTHR42767:SF1">
    <property type="entry name" value="ENDO-BETA-1,6-GALACTANASE-LIKE DOMAIN-CONTAINING PROTEIN"/>
    <property type="match status" value="1"/>
</dbReference>
<proteinExistence type="predicted"/>
<accession>A0A4Q8AGD4</accession>
<dbReference type="GO" id="GO:0004553">
    <property type="term" value="F:hydrolase activity, hydrolyzing O-glycosyl compounds"/>
    <property type="evidence" value="ECO:0007669"/>
    <property type="project" value="InterPro"/>
</dbReference>
<dbReference type="InterPro" id="IPR000421">
    <property type="entry name" value="FA58C"/>
</dbReference>
<feature type="signal peptide" evidence="1">
    <location>
        <begin position="1"/>
        <end position="27"/>
    </location>
</feature>
<evidence type="ECO:0000313" key="3">
    <source>
        <dbReference type="EMBL" id="RZU63437.1"/>
    </source>
</evidence>
<dbReference type="Pfam" id="PF00754">
    <property type="entry name" value="F5_F8_type_C"/>
    <property type="match status" value="1"/>
</dbReference>
<sequence>MTSHRARAALAGLATLALAAGAPAAFAAPTPAEPAAASSMITGTADTVLKPNPAYQGPEFRGWGTSLVWFANATGGYPEDVRRDLFDKVFGPEGLNLNIARYNIGGGNATDVPAYLRPGGAVEGWWNPDYAADDGVTAEYADREAYAEAWDPDDPEAYNFDADESQRWWLDALAAERDDMVWEAFSNSPPYFLTESGFVSGGIDNGNTEQLAEEDINDFVGYLTEVVDHVEAEHGIDFATLDPFNEPNTDYWATRLGADGWPTTASRQEGAHIGPEVQERVIEALAERLDAPQTETDVAISAMDETNPSRFVTNWNAYGPAARDAVEQLNVHTYGTGDRVVVRDIAKTADKPLWMSEVEGSWDATGHNLTNIANGLGMAGRIVDDMRELEPEAWVFWQPVEDLYNMEKVEDSNWGSVLVDFDCDENGDSARRIADGEADPSCAVLTNSKFNTVRNFTHFIEPGDRFVPAGDDNTTAALNASGDGVDLVHVNESDAAATVTVDLSAFGDVSDDANVTPVVTTESPAEDPTANALVEGEPVDAATGTATLTLPAKSVTTLQVSGVSGVAADAAPVVDGARYQLVGEASGKALTSGPDGASVATTIEPAARTRDEASAQTWTAVRLSDGHTHRERLALVDGHGRGRALGVADDGATRLVPLGGADPAETATDDESLQWIPTTTTGSDWSLVNVANARSLDVDGESSASGAAVGTWTATNRANQLWSVRSTELLGVEASAVQTLPGAAADLPKTVIPRYAHGPGVPADVSWDVEKVDWGEEGTVTVTGTGTDIFGNSFDDAELTIAIGTFSAVDPVSVTTWAGVSARTVADKLPETVPAQVDRGAERFDTPVTWDDETLTDEVLASPGTVTVEGLAESNDPDAKPLPATATVIVTEPSTANVAPQATAAATFTEPGYYAADTVNGDTGDKAWSNWVSGAKNPQDVLTYDLAARTAVESVTVHFWRDGSHESWAESLRVETRADGGDWTASPDIEVITDDGSAPVVAVETGGLAADQVRVVLDAQPETHMVVAEVEIEAVTAGTSDVSTVGRLMLGGVDVAGFTPETTTYQIATGSRHGARGNKFPALSAAPTDQDAQVDVVQAELPGRTAFVTVTATDGSQTEYRVEFEIGNSGKYGRPGGN</sequence>